<evidence type="ECO:0000313" key="4">
    <source>
        <dbReference type="Proteomes" id="UP000567179"/>
    </source>
</evidence>
<feature type="compositionally biased region" description="Basic and acidic residues" evidence="2">
    <location>
        <begin position="9"/>
        <end position="25"/>
    </location>
</feature>
<feature type="compositionally biased region" description="Basic and acidic residues" evidence="2">
    <location>
        <begin position="220"/>
        <end position="230"/>
    </location>
</feature>
<protein>
    <recommendedName>
        <fullName evidence="5">Replication termination factor 2</fullName>
    </recommendedName>
</protein>
<dbReference type="Pfam" id="PF04641">
    <property type="entry name" value="Rtf2"/>
    <property type="match status" value="1"/>
</dbReference>
<dbReference type="InterPro" id="IPR027799">
    <property type="entry name" value="Rtf2_RING-finger"/>
</dbReference>
<comment type="similarity">
    <text evidence="1">Belongs to the rtf2 family.</text>
</comment>
<dbReference type="InterPro" id="IPR006735">
    <property type="entry name" value="Rtf2"/>
</dbReference>
<evidence type="ECO:0000313" key="3">
    <source>
        <dbReference type="EMBL" id="KAF5312328.1"/>
    </source>
</evidence>
<dbReference type="CDD" id="cd16653">
    <property type="entry name" value="RING-like_Rtf2"/>
    <property type="match status" value="1"/>
</dbReference>
<feature type="compositionally biased region" description="Basic and acidic residues" evidence="2">
    <location>
        <begin position="153"/>
        <end position="163"/>
    </location>
</feature>
<dbReference type="Proteomes" id="UP000567179">
    <property type="component" value="Unassembled WGS sequence"/>
</dbReference>
<accession>A0A8H5EUD4</accession>
<dbReference type="PANTHER" id="PTHR12775">
    <property type="entry name" value="PROTEIN C20ORF43 HOMOLOG"/>
    <property type="match status" value="1"/>
</dbReference>
<keyword evidence="4" id="KW-1185">Reference proteome</keyword>
<name>A0A8H5EUD4_9AGAR</name>
<feature type="region of interest" description="Disordered" evidence="2">
    <location>
        <begin position="1"/>
        <end position="25"/>
    </location>
</feature>
<feature type="region of interest" description="Disordered" evidence="2">
    <location>
        <begin position="148"/>
        <end position="167"/>
    </location>
</feature>
<evidence type="ECO:0000256" key="2">
    <source>
        <dbReference type="SAM" id="MobiDB-lite"/>
    </source>
</evidence>
<dbReference type="AlphaFoldDB" id="A0A8H5EUD4"/>
<organism evidence="3 4">
    <name type="scientific">Psilocybe cf. subviscida</name>
    <dbReference type="NCBI Taxonomy" id="2480587"/>
    <lineage>
        <taxon>Eukaryota</taxon>
        <taxon>Fungi</taxon>
        <taxon>Dikarya</taxon>
        <taxon>Basidiomycota</taxon>
        <taxon>Agaricomycotina</taxon>
        <taxon>Agaricomycetes</taxon>
        <taxon>Agaricomycetidae</taxon>
        <taxon>Agaricales</taxon>
        <taxon>Agaricineae</taxon>
        <taxon>Strophariaceae</taxon>
        <taxon>Psilocybe</taxon>
    </lineage>
</organism>
<dbReference type="EMBL" id="JAACJJ010000056">
    <property type="protein sequence ID" value="KAF5312328.1"/>
    <property type="molecule type" value="Genomic_DNA"/>
</dbReference>
<proteinExistence type="inferred from homology"/>
<comment type="caution">
    <text evidence="3">The sequence shown here is derived from an EMBL/GenBank/DDBJ whole genome shotgun (WGS) entry which is preliminary data.</text>
</comment>
<evidence type="ECO:0000256" key="1">
    <source>
        <dbReference type="ARBA" id="ARBA00009885"/>
    </source>
</evidence>
<evidence type="ECO:0008006" key="5">
    <source>
        <dbReference type="Google" id="ProtNLM"/>
    </source>
</evidence>
<dbReference type="PANTHER" id="PTHR12775:SF0">
    <property type="entry name" value="REPLICATION TERMINATION FACTOR 2"/>
    <property type="match status" value="1"/>
</dbReference>
<dbReference type="GO" id="GO:0005634">
    <property type="term" value="C:nucleus"/>
    <property type="evidence" value="ECO:0007669"/>
    <property type="project" value="TreeGrafter"/>
</dbReference>
<dbReference type="OrthoDB" id="247013at2759"/>
<feature type="region of interest" description="Disordered" evidence="2">
    <location>
        <begin position="209"/>
        <end position="230"/>
    </location>
</feature>
<sequence>MGNDGGSIPDRRDLVRTKGKAEQADKANQTKARWFYCALSKRKLQEPVVSCALGKLYNKDAIIEYLLDKSSYGDGDRICGHIRSLKDIKTLTLTPNPAPLSTESTNDSTDRPQFVCPLTLKEMNGVQPFVYLSTCGCVFSQAGLKTVAASSSPKEKDEKKGDDAAELPLDLCPQCQKKYSSSEDIITINPSADEEETLRFAMERKRLLEPAKKKSKKRKAEGAEKDEAPAVKKQALPSLNPAIAGANRAVVSELAMSEAKRKANMSEAVKSLYGDGTKKKETFMTMGTFTRYA</sequence>
<dbReference type="GO" id="GO:0006274">
    <property type="term" value="P:DNA replication termination"/>
    <property type="evidence" value="ECO:0007669"/>
    <property type="project" value="TreeGrafter"/>
</dbReference>
<gene>
    <name evidence="3" type="ORF">D9619_003700</name>
</gene>
<reference evidence="3 4" key="1">
    <citation type="journal article" date="2020" name="ISME J.">
        <title>Uncovering the hidden diversity of litter-decomposition mechanisms in mushroom-forming fungi.</title>
        <authorList>
            <person name="Floudas D."/>
            <person name="Bentzer J."/>
            <person name="Ahren D."/>
            <person name="Johansson T."/>
            <person name="Persson P."/>
            <person name="Tunlid A."/>
        </authorList>
    </citation>
    <scope>NUCLEOTIDE SEQUENCE [LARGE SCALE GENOMIC DNA]</scope>
    <source>
        <strain evidence="3 4">CBS 101986</strain>
    </source>
</reference>